<keyword evidence="3" id="KW-1185">Reference proteome</keyword>
<organism evidence="2 3">
    <name type="scientific">Verticillium nonalfalfae</name>
    <dbReference type="NCBI Taxonomy" id="1051616"/>
    <lineage>
        <taxon>Eukaryota</taxon>
        <taxon>Fungi</taxon>
        <taxon>Dikarya</taxon>
        <taxon>Ascomycota</taxon>
        <taxon>Pezizomycotina</taxon>
        <taxon>Sordariomycetes</taxon>
        <taxon>Hypocreomycetidae</taxon>
        <taxon>Glomerellales</taxon>
        <taxon>Plectosphaerellaceae</taxon>
        <taxon>Verticillium</taxon>
    </lineage>
</organism>
<feature type="region of interest" description="Disordered" evidence="1">
    <location>
        <begin position="451"/>
        <end position="473"/>
    </location>
</feature>
<sequence>MCIRDVRIYTCLGEEERDVKTHVEKVNILCAALEPCPADLWDRRETRHPYGCPSCTGRSSLVTPAGLPDVVVTWTTPRDDDVDAQFADRYASDWASYMRPLIGCLLTHTWGPRGALSWDDIYAAYAWLTRETACKEHSHWLNRCRCDANASDVKRFLYNPAIALRTMAATRAGQPIRDLVYRRDAVHPSRHAEVIERATAEAASETRLRREHAERKEAFPFFRDGRARCQPYWEAQFKFRTTLLEHQARTTLLLEDRASRPWHRALVGDEPEMLDMEAHDNGVRTAVLRYLGHMMVEDIGLSDARLQLVLERLFEVVPAPWRRRPSLPALEQLASTITTHMTTTTAVRRGLQDVDDACRTWLVQQKSDWFGKETVYQQSQLLFWFLTREVTGAQLRAAMQPQTQGGDVPRGGDVPQGAQDVPQGAQDVLCCPLCTNAYFDAADGAELLAASPAGHGQGESHGTSVHSRTSADERSRDKEDWAFYYERDRYCEGEVPVEIVQCGHVFGARCLFQLLVRQGPETDWSCPDCRQRFQSWGRQPRMAQRLLAAVREEEEQPADDGTVG</sequence>
<evidence type="ECO:0000313" key="2">
    <source>
        <dbReference type="EMBL" id="RNJ55566.1"/>
    </source>
</evidence>
<dbReference type="InterPro" id="IPR013083">
    <property type="entry name" value="Znf_RING/FYVE/PHD"/>
</dbReference>
<gene>
    <name evidence="2" type="ORF">D7B24_008430</name>
</gene>
<protein>
    <recommendedName>
        <fullName evidence="4">RING-type domain-containing protein</fullName>
    </recommendedName>
</protein>
<dbReference type="Proteomes" id="UP000267145">
    <property type="component" value="Unassembled WGS sequence"/>
</dbReference>
<dbReference type="Gene3D" id="3.30.40.10">
    <property type="entry name" value="Zinc/RING finger domain, C3HC4 (zinc finger)"/>
    <property type="match status" value="1"/>
</dbReference>
<dbReference type="RefSeq" id="XP_028493724.1">
    <property type="nucleotide sequence ID" value="XM_028642517.1"/>
</dbReference>
<dbReference type="EMBL" id="RBVV01000075">
    <property type="protein sequence ID" value="RNJ55566.1"/>
    <property type="molecule type" value="Genomic_DNA"/>
</dbReference>
<name>A0A3M9Y750_9PEZI</name>
<evidence type="ECO:0000256" key="1">
    <source>
        <dbReference type="SAM" id="MobiDB-lite"/>
    </source>
</evidence>
<evidence type="ECO:0000313" key="3">
    <source>
        <dbReference type="Proteomes" id="UP000267145"/>
    </source>
</evidence>
<evidence type="ECO:0008006" key="4">
    <source>
        <dbReference type="Google" id="ProtNLM"/>
    </source>
</evidence>
<dbReference type="GeneID" id="39612119"/>
<comment type="caution">
    <text evidence="2">The sequence shown here is derived from an EMBL/GenBank/DDBJ whole genome shotgun (WGS) entry which is preliminary data.</text>
</comment>
<dbReference type="SUPFAM" id="SSF57850">
    <property type="entry name" value="RING/U-box"/>
    <property type="match status" value="1"/>
</dbReference>
<accession>A0A3M9Y750</accession>
<proteinExistence type="predicted"/>
<reference evidence="2 3" key="1">
    <citation type="submission" date="2018-10" db="EMBL/GenBank/DDBJ databases">
        <title>Genome sequence of Verticillium nonalfalfae VnAa140.</title>
        <authorList>
            <person name="Stajich J.E."/>
            <person name="Kasson M.T."/>
        </authorList>
    </citation>
    <scope>NUCLEOTIDE SEQUENCE [LARGE SCALE GENOMIC DNA]</scope>
    <source>
        <strain evidence="2 3">VnAa140</strain>
    </source>
</reference>
<dbReference type="AlphaFoldDB" id="A0A3M9Y750"/>